<organism evidence="1 2">
    <name type="scientific">Araneus ventricosus</name>
    <name type="common">Orbweaver spider</name>
    <name type="synonym">Epeira ventricosa</name>
    <dbReference type="NCBI Taxonomy" id="182803"/>
    <lineage>
        <taxon>Eukaryota</taxon>
        <taxon>Metazoa</taxon>
        <taxon>Ecdysozoa</taxon>
        <taxon>Arthropoda</taxon>
        <taxon>Chelicerata</taxon>
        <taxon>Arachnida</taxon>
        <taxon>Araneae</taxon>
        <taxon>Araneomorphae</taxon>
        <taxon>Entelegynae</taxon>
        <taxon>Araneoidea</taxon>
        <taxon>Araneidae</taxon>
        <taxon>Araneus</taxon>
    </lineage>
</organism>
<dbReference type="Proteomes" id="UP000499080">
    <property type="component" value="Unassembled WGS sequence"/>
</dbReference>
<reference evidence="1 2" key="1">
    <citation type="journal article" date="2019" name="Sci. Rep.">
        <title>Orb-weaving spider Araneus ventricosus genome elucidates the spidroin gene catalogue.</title>
        <authorList>
            <person name="Kono N."/>
            <person name="Nakamura H."/>
            <person name="Ohtoshi R."/>
            <person name="Moran D.A.P."/>
            <person name="Shinohara A."/>
            <person name="Yoshida Y."/>
            <person name="Fujiwara M."/>
            <person name="Mori M."/>
            <person name="Tomita M."/>
            <person name="Arakawa K."/>
        </authorList>
    </citation>
    <scope>NUCLEOTIDE SEQUENCE [LARGE SCALE GENOMIC DNA]</scope>
</reference>
<dbReference type="EMBL" id="BGPR01004865">
    <property type="protein sequence ID" value="GBN04223.1"/>
    <property type="molecule type" value="Genomic_DNA"/>
</dbReference>
<protein>
    <submittedName>
        <fullName evidence="1">Uncharacterized protein</fullName>
    </submittedName>
</protein>
<proteinExistence type="predicted"/>
<evidence type="ECO:0000313" key="1">
    <source>
        <dbReference type="EMBL" id="GBN04223.1"/>
    </source>
</evidence>
<name>A0A4Y2KRW0_ARAVE</name>
<accession>A0A4Y2KRW0</accession>
<dbReference type="AlphaFoldDB" id="A0A4Y2KRW0"/>
<sequence>MNRGVLGSLPNFIALISHPDLFFNFARGIIFNEFSPGSRLPVGCHDFCSNSFDFRVDVICATGGGGSSQFAELDSATDKQALRFLHNNPHRAAHTVHFPALPGMFLSSEMGPKNHTTIFVPSREARTCLLIRELLIHELSVPPPQMGN</sequence>
<evidence type="ECO:0000313" key="2">
    <source>
        <dbReference type="Proteomes" id="UP000499080"/>
    </source>
</evidence>
<comment type="caution">
    <text evidence="1">The sequence shown here is derived from an EMBL/GenBank/DDBJ whole genome shotgun (WGS) entry which is preliminary data.</text>
</comment>
<gene>
    <name evidence="1" type="ORF">AVEN_117709_1</name>
</gene>
<keyword evidence="2" id="KW-1185">Reference proteome</keyword>